<evidence type="ECO:0000256" key="1">
    <source>
        <dbReference type="SAM" id="SignalP"/>
    </source>
</evidence>
<gene>
    <name evidence="3" type="ordered locus">Hoch_6671</name>
</gene>
<evidence type="ECO:0000259" key="2">
    <source>
        <dbReference type="Pfam" id="PF07819"/>
    </source>
</evidence>
<organism evidence="3 4">
    <name type="scientific">Haliangium ochraceum (strain DSM 14365 / JCM 11303 / SMP-2)</name>
    <dbReference type="NCBI Taxonomy" id="502025"/>
    <lineage>
        <taxon>Bacteria</taxon>
        <taxon>Pseudomonadati</taxon>
        <taxon>Myxococcota</taxon>
        <taxon>Polyangia</taxon>
        <taxon>Haliangiales</taxon>
        <taxon>Kofleriaceae</taxon>
        <taxon>Haliangium</taxon>
    </lineage>
</organism>
<dbReference type="KEGG" id="hoh:Hoch_6671"/>
<dbReference type="GO" id="GO:0016788">
    <property type="term" value="F:hydrolase activity, acting on ester bonds"/>
    <property type="evidence" value="ECO:0007669"/>
    <property type="project" value="InterPro"/>
</dbReference>
<dbReference type="SUPFAM" id="SSF53474">
    <property type="entry name" value="alpha/beta-Hydrolases"/>
    <property type="match status" value="1"/>
</dbReference>
<dbReference type="InterPro" id="IPR029058">
    <property type="entry name" value="AB_hydrolase_fold"/>
</dbReference>
<dbReference type="InterPro" id="IPR012908">
    <property type="entry name" value="PGAP1-ab_dom-like"/>
</dbReference>
<dbReference type="STRING" id="502025.Hoch_6671"/>
<dbReference type="AlphaFoldDB" id="D0LT01"/>
<protein>
    <submittedName>
        <fullName evidence="3">Putative lipase</fullName>
    </submittedName>
</protein>
<name>D0LT01_HALO1</name>
<dbReference type="Proteomes" id="UP000001880">
    <property type="component" value="Chromosome"/>
</dbReference>
<dbReference type="Pfam" id="PF07819">
    <property type="entry name" value="PGAP1"/>
    <property type="match status" value="1"/>
</dbReference>
<keyword evidence="4" id="KW-1185">Reference proteome</keyword>
<dbReference type="OrthoDB" id="2004167at2"/>
<proteinExistence type="predicted"/>
<feature type="chain" id="PRO_5003010559" evidence="1">
    <location>
        <begin position="23"/>
        <end position="367"/>
    </location>
</feature>
<dbReference type="Gene3D" id="3.40.50.1820">
    <property type="entry name" value="alpha/beta hydrolase"/>
    <property type="match status" value="1"/>
</dbReference>
<evidence type="ECO:0000313" key="4">
    <source>
        <dbReference type="Proteomes" id="UP000001880"/>
    </source>
</evidence>
<dbReference type="RefSeq" id="WP_012831729.1">
    <property type="nucleotide sequence ID" value="NC_013440.1"/>
</dbReference>
<keyword evidence="1" id="KW-0732">Signal</keyword>
<accession>D0LT01</accession>
<dbReference type="HOGENOM" id="CLU_663475_0_0_7"/>
<feature type="signal peptide" evidence="1">
    <location>
        <begin position="1"/>
        <end position="22"/>
    </location>
</feature>
<reference evidence="3 4" key="1">
    <citation type="journal article" date="2010" name="Stand. Genomic Sci.">
        <title>Complete genome sequence of Haliangium ochraceum type strain (SMP-2).</title>
        <authorList>
            <consortium name="US DOE Joint Genome Institute (JGI-PGF)"/>
            <person name="Ivanova N."/>
            <person name="Daum C."/>
            <person name="Lang E."/>
            <person name="Abt B."/>
            <person name="Kopitz M."/>
            <person name="Saunders E."/>
            <person name="Lapidus A."/>
            <person name="Lucas S."/>
            <person name="Glavina Del Rio T."/>
            <person name="Nolan M."/>
            <person name="Tice H."/>
            <person name="Copeland A."/>
            <person name="Cheng J.F."/>
            <person name="Chen F."/>
            <person name="Bruce D."/>
            <person name="Goodwin L."/>
            <person name="Pitluck S."/>
            <person name="Mavromatis K."/>
            <person name="Pati A."/>
            <person name="Mikhailova N."/>
            <person name="Chen A."/>
            <person name="Palaniappan K."/>
            <person name="Land M."/>
            <person name="Hauser L."/>
            <person name="Chang Y.J."/>
            <person name="Jeffries C.D."/>
            <person name="Detter J.C."/>
            <person name="Brettin T."/>
            <person name="Rohde M."/>
            <person name="Goker M."/>
            <person name="Bristow J."/>
            <person name="Markowitz V."/>
            <person name="Eisen J.A."/>
            <person name="Hugenholtz P."/>
            <person name="Kyrpides N.C."/>
            <person name="Klenk H.P."/>
        </authorList>
    </citation>
    <scope>NUCLEOTIDE SEQUENCE [LARGE SCALE GENOMIC DNA]</scope>
    <source>
        <strain evidence="4">DSM 14365 / CIP 107738 / JCM 11303 / AJ 13395 / SMP-2</strain>
    </source>
</reference>
<sequence>MKRIGLAFAMAATLGFASNALADAARTSHPVVFAHGMAGFDDILGFDYWGDDYGTFVGDACGFLEVYCNHDIDGGQRAFAAQVPAFQTSEVRGLRLADEIESYMASEGASHVNLIGHSMGGLDSRKAARELYQRRGYTVVKVMVSVSSPHRGSPVAKYILGLGDGVTSVINALASYFGDVIFEPGNDGIAAAKALVYDDFDPGDGATTGARAFNQTYNVDSRYASRYASLMTAQSGINVNPALFLVKELFFDIDGDGFCNDDCNGDGAAGQGNGNPGGDDDDGLVGINSQQMGHRLNYDERAFALDYVSTDTSCGHVGNINRPNSTQMTARQSIINQDHMDVIGVGPDTFSEMEFYAAIFDYIAYYD</sequence>
<dbReference type="EMBL" id="CP001804">
    <property type="protein sequence ID" value="ACY19137.1"/>
    <property type="molecule type" value="Genomic_DNA"/>
</dbReference>
<evidence type="ECO:0000313" key="3">
    <source>
        <dbReference type="EMBL" id="ACY19137.1"/>
    </source>
</evidence>
<dbReference type="eggNOG" id="COG1075">
    <property type="taxonomic scope" value="Bacteria"/>
</dbReference>
<feature type="domain" description="GPI inositol-deacylase PGAP1-like alpha/beta" evidence="2">
    <location>
        <begin position="101"/>
        <end position="160"/>
    </location>
</feature>